<dbReference type="Pfam" id="PF14361">
    <property type="entry name" value="RsbRD_N"/>
    <property type="match status" value="1"/>
</dbReference>
<dbReference type="RefSeq" id="WP_179761559.1">
    <property type="nucleotide sequence ID" value="NZ_BAAAJZ010000003.1"/>
</dbReference>
<evidence type="ECO:0000259" key="3">
    <source>
        <dbReference type="Pfam" id="PF14361"/>
    </source>
</evidence>
<dbReference type="InterPro" id="IPR025751">
    <property type="entry name" value="RsbRD_N_dom"/>
</dbReference>
<protein>
    <recommendedName>
        <fullName evidence="7">PucR-like helix-turn-helix protein</fullName>
    </recommendedName>
</protein>
<dbReference type="Gene3D" id="1.10.10.2840">
    <property type="entry name" value="PucR C-terminal helix-turn-helix domain"/>
    <property type="match status" value="1"/>
</dbReference>
<gene>
    <name evidence="5" type="ORF">HDA37_003287</name>
</gene>
<dbReference type="InterPro" id="IPR041522">
    <property type="entry name" value="CdaR_GGDEF"/>
</dbReference>
<dbReference type="InterPro" id="IPR042070">
    <property type="entry name" value="PucR_C-HTH_sf"/>
</dbReference>
<accession>A0A852WC91</accession>
<dbReference type="Proteomes" id="UP000549695">
    <property type="component" value="Unassembled WGS sequence"/>
</dbReference>
<keyword evidence="6" id="KW-1185">Reference proteome</keyword>
<reference evidence="5 6" key="1">
    <citation type="submission" date="2020-07" db="EMBL/GenBank/DDBJ databases">
        <title>Sequencing the genomes of 1000 actinobacteria strains.</title>
        <authorList>
            <person name="Klenk H.-P."/>
        </authorList>
    </citation>
    <scope>NUCLEOTIDE SEQUENCE [LARGE SCALE GENOMIC DNA]</scope>
    <source>
        <strain evidence="5 6">DSM 44749</strain>
    </source>
</reference>
<dbReference type="GeneID" id="98053015"/>
<feature type="domain" description="RsbT co-antagonist protein RsbRD N-terminal" evidence="3">
    <location>
        <begin position="31"/>
        <end position="172"/>
    </location>
</feature>
<dbReference type="PANTHER" id="PTHR33744">
    <property type="entry name" value="CARBOHYDRATE DIACID REGULATOR"/>
    <property type="match status" value="1"/>
</dbReference>
<dbReference type="InterPro" id="IPR051448">
    <property type="entry name" value="CdaR-like_regulators"/>
</dbReference>
<comment type="similarity">
    <text evidence="1">Belongs to the CdaR family.</text>
</comment>
<evidence type="ECO:0008006" key="7">
    <source>
        <dbReference type="Google" id="ProtNLM"/>
    </source>
</evidence>
<name>A0A852WC91_PSEA5</name>
<dbReference type="Pfam" id="PF13556">
    <property type="entry name" value="HTH_30"/>
    <property type="match status" value="1"/>
</dbReference>
<feature type="domain" description="PucR C-terminal helix-turn-helix" evidence="2">
    <location>
        <begin position="337"/>
        <end position="393"/>
    </location>
</feature>
<organism evidence="5 6">
    <name type="scientific">Pseudonocardia alni</name>
    <name type="common">Amycolata alni</name>
    <dbReference type="NCBI Taxonomy" id="33907"/>
    <lineage>
        <taxon>Bacteria</taxon>
        <taxon>Bacillati</taxon>
        <taxon>Actinomycetota</taxon>
        <taxon>Actinomycetes</taxon>
        <taxon>Pseudonocardiales</taxon>
        <taxon>Pseudonocardiaceae</taxon>
        <taxon>Pseudonocardia</taxon>
    </lineage>
</organism>
<evidence type="ECO:0000256" key="1">
    <source>
        <dbReference type="ARBA" id="ARBA00006754"/>
    </source>
</evidence>
<dbReference type="InterPro" id="IPR025736">
    <property type="entry name" value="PucR_C-HTH_dom"/>
</dbReference>
<evidence type="ECO:0000313" key="6">
    <source>
        <dbReference type="Proteomes" id="UP000549695"/>
    </source>
</evidence>
<evidence type="ECO:0000259" key="2">
    <source>
        <dbReference type="Pfam" id="PF13556"/>
    </source>
</evidence>
<dbReference type="EMBL" id="JACCCZ010000001">
    <property type="protein sequence ID" value="NYG03002.1"/>
    <property type="molecule type" value="Genomic_DNA"/>
</dbReference>
<feature type="domain" description="CdaR GGDEF-like" evidence="4">
    <location>
        <begin position="188"/>
        <end position="290"/>
    </location>
</feature>
<dbReference type="PANTHER" id="PTHR33744:SF1">
    <property type="entry name" value="DNA-BINDING TRANSCRIPTIONAL ACTIVATOR ADER"/>
    <property type="match status" value="1"/>
</dbReference>
<dbReference type="Pfam" id="PF17853">
    <property type="entry name" value="GGDEF_2"/>
    <property type="match status" value="1"/>
</dbReference>
<dbReference type="AlphaFoldDB" id="A0A852WC91"/>
<evidence type="ECO:0000313" key="5">
    <source>
        <dbReference type="EMBL" id="NYG03002.1"/>
    </source>
</evidence>
<comment type="caution">
    <text evidence="5">The sequence shown here is derived from an EMBL/GenBank/DDBJ whole genome shotgun (WGS) entry which is preliminary data.</text>
</comment>
<proteinExistence type="inferred from homology"/>
<sequence length="399" mass="42820">MPSSGTGAGPTTPSHPPAAEFVTWLDQCTARIVEDMYDAVVAATPAVALDDTDRRLLREALDSHVPLLRDAARSAMPGVRIQLGRPAERWARRRARAGTDLADLVLAYDAAADVIVATFAAHLRETAVPDARRADALETVLDRLFRYLRTACASATAAYVQERELLRQRDASDLRAVLADVLAGTAEAGAAEARLGYRFADTHTAFVIWGPHATSAELDSAVARLRALARPRQLVAVPDGPTAVHGWFSGGEVEDWTSGTSGLRLALGSLHRGIAGFRASHREAAQAHRLATHRVDGPLVRFDDVVVLALADGDPDLAAPWARALLGPLADPAHTELLQTLRIWLAELGSPTRTARRLTVHPNTVVKRLERVAALLPVPVDPRSAVLRVAVELAPLTRG</sequence>
<evidence type="ECO:0000259" key="4">
    <source>
        <dbReference type="Pfam" id="PF17853"/>
    </source>
</evidence>